<dbReference type="Proteomes" id="UP000801492">
    <property type="component" value="Unassembled WGS sequence"/>
</dbReference>
<gene>
    <name evidence="2" type="ORF">ILUMI_22758</name>
</gene>
<evidence type="ECO:0000313" key="2">
    <source>
        <dbReference type="EMBL" id="KAF2883409.1"/>
    </source>
</evidence>
<dbReference type="AlphaFoldDB" id="A0A8K0G2I3"/>
<organism evidence="2 3">
    <name type="scientific">Ignelater luminosus</name>
    <name type="common">Cucubano</name>
    <name type="synonym">Pyrophorus luminosus</name>
    <dbReference type="NCBI Taxonomy" id="2038154"/>
    <lineage>
        <taxon>Eukaryota</taxon>
        <taxon>Metazoa</taxon>
        <taxon>Ecdysozoa</taxon>
        <taxon>Arthropoda</taxon>
        <taxon>Hexapoda</taxon>
        <taxon>Insecta</taxon>
        <taxon>Pterygota</taxon>
        <taxon>Neoptera</taxon>
        <taxon>Endopterygota</taxon>
        <taxon>Coleoptera</taxon>
        <taxon>Polyphaga</taxon>
        <taxon>Elateriformia</taxon>
        <taxon>Elateroidea</taxon>
        <taxon>Elateridae</taxon>
        <taxon>Agrypninae</taxon>
        <taxon>Pyrophorini</taxon>
        <taxon>Ignelater</taxon>
    </lineage>
</organism>
<proteinExistence type="predicted"/>
<comment type="caution">
    <text evidence="2">The sequence shown here is derived from an EMBL/GenBank/DDBJ whole genome shotgun (WGS) entry which is preliminary data.</text>
</comment>
<name>A0A8K0G2I3_IGNLU</name>
<dbReference type="EMBL" id="VTPC01090428">
    <property type="protein sequence ID" value="KAF2883409.1"/>
    <property type="molecule type" value="Genomic_DNA"/>
</dbReference>
<feature type="region of interest" description="Disordered" evidence="1">
    <location>
        <begin position="102"/>
        <end position="144"/>
    </location>
</feature>
<evidence type="ECO:0000313" key="3">
    <source>
        <dbReference type="Proteomes" id="UP000801492"/>
    </source>
</evidence>
<sequence length="144" mass="16110">MCGVSYQLQKTTDKYRDNVMVMGDLNGKVESNHASYKEVVGRSIYIDGAKLELVESFKYLRSVIHKSDKIGLEVTAASRLFHARRTGFLAKRKVATYVDVFSEGDRGQNPKGSNQKRHHPQLRESETPVGGGKARPGKMVWAPD</sequence>
<protein>
    <submittedName>
        <fullName evidence="2">Uncharacterized protein</fullName>
    </submittedName>
</protein>
<keyword evidence="3" id="KW-1185">Reference proteome</keyword>
<accession>A0A8K0G2I3</accession>
<reference evidence="2" key="1">
    <citation type="submission" date="2019-08" db="EMBL/GenBank/DDBJ databases">
        <title>The genome of the North American firefly Photinus pyralis.</title>
        <authorList>
            <consortium name="Photinus pyralis genome working group"/>
            <person name="Fallon T.R."/>
            <person name="Sander Lower S.E."/>
            <person name="Weng J.-K."/>
        </authorList>
    </citation>
    <scope>NUCLEOTIDE SEQUENCE</scope>
    <source>
        <strain evidence="2">TRF0915ILg1</strain>
        <tissue evidence="2">Whole body</tissue>
    </source>
</reference>
<evidence type="ECO:0000256" key="1">
    <source>
        <dbReference type="SAM" id="MobiDB-lite"/>
    </source>
</evidence>